<dbReference type="InterPro" id="IPR052090">
    <property type="entry name" value="Cytolytic_pore-forming_toxin"/>
</dbReference>
<dbReference type="Gene3D" id="3.40.50.300">
    <property type="entry name" value="P-loop containing nucleotide triphosphate hydrolases"/>
    <property type="match status" value="1"/>
</dbReference>
<evidence type="ECO:0008006" key="4">
    <source>
        <dbReference type="Google" id="ProtNLM"/>
    </source>
</evidence>
<evidence type="ECO:0000313" key="2">
    <source>
        <dbReference type="EMBL" id="ORY01737.1"/>
    </source>
</evidence>
<proteinExistence type="predicted"/>
<dbReference type="EMBL" id="MCFA01000166">
    <property type="protein sequence ID" value="ORY01737.1"/>
    <property type="molecule type" value="Genomic_DNA"/>
</dbReference>
<dbReference type="AlphaFoldDB" id="A0A1Y1YVI3"/>
<dbReference type="PANTHER" id="PTHR31594:SF14">
    <property type="entry name" value="FIBRONECTIN TYPE-III DOMAIN-CONTAINING PROTEIN"/>
    <property type="match status" value="1"/>
</dbReference>
<accession>A0A1Y1YVI3</accession>
<evidence type="ECO:0000256" key="1">
    <source>
        <dbReference type="SAM" id="MobiDB-lite"/>
    </source>
</evidence>
<sequence length="1254" mass="139104">MTLMSGVLRRPALGDDVQLGMLYDVRLAQLFKGILLWKNDIVIAKQELEDHAVQKSDFAYSYSLSDARNHVALDAEGSLNLSLGIANATGSARYLNDKKSSLFEARVDITCTVIRRTRRIPQEILSSMQHECHLQNPNFTHFVAEVVEGGTGTLSFAQACTSSEGVKNTMDKLKAKLVELSVGGDSNLQFLGHSEGSFENLKISYSGAMAENVTSFDDARRVAHAMPRKLGKLRNTLSYKLLPLGMLDSTVSRVIRNVDANLVDKIARALEAGTMARVKLQDLTEQDIANIQSVFIAAETEFTGAARRLLPELRDGKCDYATKNSELQRAITLFEQRIRVAESFMDKKYKEGHILRTTVVSLLADGFENYLDQSTVQSTTSDTEVPRLLLTFGGASINRAQHPLQERIESNKIGDVSDASSDSSSDDDDDNEWFENPQTVTNVRYACTALRQQRSRALPGSAYGVIAIAKAFRPGKEKRSKTGVGDVVLDYKGKLHIVTGILPKAPATPKITIKDRTIAVTWNQRRNDSEGRIIPTTGFVLHFRPLPNAEKDGAFPHATVNEAFSEVRCHPSETTVVIDKSSSGAPLFDDSDYEVELSIDTIVGQSAWSSPVVDRIPRQLSVASRMIDFYRKNQLTLSRWSNKESWELYTSSGKKTLFLGHKVRDERLCTDKRFEGQLAIHIVDVAPEFELGITAAPIRDQDQTIVVVYSGCSGHGKSTEINAFISYLLGGDVDDFARIMVIDDRDANQAYWVTQHVTCYTIRPLSSLFEGKTLLIVDTPGYGDSRGVERDAFVTAAMAEFFKTIGHINTIIFTCRANESRTTLLSPISTYVNSLFSKDVQSCLRTIYTFSDAGAPSARKALTELHWPVENGEIEVNNAAFTIELDPKNQDQARDWWNMSVKGQFQVMQMILSRPPISTAGSASVTQARLELERECEVVEKKILRTANDAQNLIANLGALAGAVGAAPGEKILVEEDEIISEDLPYGKATTLCLDCNRTCHRICNVRDDQEKGRCSVMRGDCCGICRKGCHWSSHVNANYIIVVKKKKEWVVPEDLIKLWNTNNNTLEGALLSAIEAYLELQEELRNDIRYLAELTEKLKQTALLHDPAALIKYIELLITTARAGGAPMAQIVQLTTAKKTLLLVSEVKRRGKKATQDSQTLLDVMGAVQKEMRRRKRLGAQERAKEEEKPCTLYNDLREKLPDEILSKAPKRLKTFGLFEKGALYPENLHAVVKLVQVVLKDGGVVAAMAASV</sequence>
<name>A0A1Y1YVI3_9PLEO</name>
<organism evidence="2 3">
    <name type="scientific">Clohesyomyces aquaticus</name>
    <dbReference type="NCBI Taxonomy" id="1231657"/>
    <lineage>
        <taxon>Eukaryota</taxon>
        <taxon>Fungi</taxon>
        <taxon>Dikarya</taxon>
        <taxon>Ascomycota</taxon>
        <taxon>Pezizomycotina</taxon>
        <taxon>Dothideomycetes</taxon>
        <taxon>Pleosporomycetidae</taxon>
        <taxon>Pleosporales</taxon>
        <taxon>Lindgomycetaceae</taxon>
        <taxon>Clohesyomyces</taxon>
    </lineage>
</organism>
<reference evidence="2 3" key="1">
    <citation type="submission" date="2016-07" db="EMBL/GenBank/DDBJ databases">
        <title>Pervasive Adenine N6-methylation of Active Genes in Fungi.</title>
        <authorList>
            <consortium name="DOE Joint Genome Institute"/>
            <person name="Mondo S.J."/>
            <person name="Dannebaum R.O."/>
            <person name="Kuo R.C."/>
            <person name="Labutti K."/>
            <person name="Haridas S."/>
            <person name="Kuo A."/>
            <person name="Salamov A."/>
            <person name="Ahrendt S.R."/>
            <person name="Lipzen A."/>
            <person name="Sullivan W."/>
            <person name="Andreopoulos W.B."/>
            <person name="Clum A."/>
            <person name="Lindquist E."/>
            <person name="Daum C."/>
            <person name="Ramamoorthy G.K."/>
            <person name="Gryganskyi A."/>
            <person name="Culley D."/>
            <person name="Magnuson J.K."/>
            <person name="James T.Y."/>
            <person name="O'Malley M.A."/>
            <person name="Stajich J.E."/>
            <person name="Spatafora J.W."/>
            <person name="Visel A."/>
            <person name="Grigoriev I.V."/>
        </authorList>
    </citation>
    <scope>NUCLEOTIDE SEQUENCE [LARGE SCALE GENOMIC DNA]</scope>
    <source>
        <strain evidence="2 3">CBS 115471</strain>
    </source>
</reference>
<dbReference type="SUPFAM" id="SSF52540">
    <property type="entry name" value="P-loop containing nucleoside triphosphate hydrolases"/>
    <property type="match status" value="1"/>
</dbReference>
<dbReference type="PANTHER" id="PTHR31594">
    <property type="entry name" value="AIG1-TYPE G DOMAIN-CONTAINING PROTEIN"/>
    <property type="match status" value="1"/>
</dbReference>
<protein>
    <recommendedName>
        <fullName evidence="4">G domain-containing protein</fullName>
    </recommendedName>
</protein>
<comment type="caution">
    <text evidence="2">The sequence shown here is derived from an EMBL/GenBank/DDBJ whole genome shotgun (WGS) entry which is preliminary data.</text>
</comment>
<feature type="region of interest" description="Disordered" evidence="1">
    <location>
        <begin position="403"/>
        <end position="435"/>
    </location>
</feature>
<dbReference type="STRING" id="1231657.A0A1Y1YVI3"/>
<dbReference type="InterPro" id="IPR027417">
    <property type="entry name" value="P-loop_NTPase"/>
</dbReference>
<feature type="compositionally biased region" description="Acidic residues" evidence="1">
    <location>
        <begin position="424"/>
        <end position="433"/>
    </location>
</feature>
<keyword evidence="3" id="KW-1185">Reference proteome</keyword>
<dbReference type="OrthoDB" id="8954335at2759"/>
<evidence type="ECO:0000313" key="3">
    <source>
        <dbReference type="Proteomes" id="UP000193144"/>
    </source>
</evidence>
<gene>
    <name evidence="2" type="ORF">BCR34DRAFT_605816</name>
</gene>
<dbReference type="Proteomes" id="UP000193144">
    <property type="component" value="Unassembled WGS sequence"/>
</dbReference>